<evidence type="ECO:0000259" key="1">
    <source>
        <dbReference type="Pfam" id="PF00534"/>
    </source>
</evidence>
<evidence type="ECO:0000313" key="3">
    <source>
        <dbReference type="EMBL" id="MDU0199999.1"/>
    </source>
</evidence>
<dbReference type="RefSeq" id="WP_315949302.1">
    <property type="nucleotide sequence ID" value="NZ_JAWCUD010000001.1"/>
</dbReference>
<dbReference type="Pfam" id="PF00534">
    <property type="entry name" value="Glycos_transf_1"/>
    <property type="match status" value="1"/>
</dbReference>
<gene>
    <name evidence="3" type="primary">bshA</name>
    <name evidence="3" type="ORF">RQP52_02805</name>
</gene>
<protein>
    <submittedName>
        <fullName evidence="3">N-acetyl-alpha-D-glucosaminyl L-malate synthase BshA</fullName>
    </submittedName>
</protein>
<organism evidence="3 4">
    <name type="scientific">Paenibacillus violae</name>
    <dbReference type="NCBI Taxonomy" id="3077234"/>
    <lineage>
        <taxon>Bacteria</taxon>
        <taxon>Bacillati</taxon>
        <taxon>Bacillota</taxon>
        <taxon>Bacilli</taxon>
        <taxon>Bacillales</taxon>
        <taxon>Paenibacillaceae</taxon>
        <taxon>Paenibacillus</taxon>
    </lineage>
</organism>
<dbReference type="InterPro" id="IPR001296">
    <property type="entry name" value="Glyco_trans_1"/>
</dbReference>
<dbReference type="PANTHER" id="PTHR45947">
    <property type="entry name" value="SULFOQUINOVOSYL TRANSFERASE SQD2"/>
    <property type="match status" value="1"/>
</dbReference>
<feature type="domain" description="Glycosyltransferase subfamily 4-like N-terminal" evidence="2">
    <location>
        <begin position="21"/>
        <end position="183"/>
    </location>
</feature>
<dbReference type="PANTHER" id="PTHR45947:SF3">
    <property type="entry name" value="SULFOQUINOVOSYL TRANSFERASE SQD2"/>
    <property type="match status" value="1"/>
</dbReference>
<feature type="domain" description="Glycosyl transferase family 1" evidence="1">
    <location>
        <begin position="200"/>
        <end position="353"/>
    </location>
</feature>
<dbReference type="EMBL" id="JAWCUD010000001">
    <property type="protein sequence ID" value="MDU0199999.1"/>
    <property type="molecule type" value="Genomic_DNA"/>
</dbReference>
<dbReference type="InterPro" id="IPR023881">
    <property type="entry name" value="Thiol_BshA"/>
</dbReference>
<proteinExistence type="predicted"/>
<evidence type="ECO:0000259" key="2">
    <source>
        <dbReference type="Pfam" id="PF13439"/>
    </source>
</evidence>
<keyword evidence="4" id="KW-1185">Reference proteome</keyword>
<accession>A0ABU3R6V7</accession>
<dbReference type="Pfam" id="PF13439">
    <property type="entry name" value="Glyco_transf_4"/>
    <property type="match status" value="1"/>
</dbReference>
<name>A0ABU3R6V7_9BACL</name>
<evidence type="ECO:0000313" key="4">
    <source>
        <dbReference type="Proteomes" id="UP001260980"/>
    </source>
</evidence>
<dbReference type="NCBIfam" id="TIGR03999">
    <property type="entry name" value="thiol_BshA"/>
    <property type="match status" value="1"/>
</dbReference>
<sequence>MSDKLKSDKLKIGITCYPTLGGSGVVATELGKLLAEKGHEVHFITHSMPFRLGKFHKNIFYHEVEVSQYYVFRYPPYDLSLASKLAQVAKMEELDLLHVHYAIPHAVCALLAKQMVGSKLKVVTTLHGTDITVLGQDQSISDLIQYAINESDAVTAVSKDLIKETRELLDIERDIDLTYNFVDKRVYYPRDVTKLRGEFARPEEKILIHISNFRPVKRVQDVVDIFANVSKRIPSRLLFVGEGPDLSKMIAKVKELGLTDKVTFCGKQDDVSQVISLADVMLLPSEKESFGLVALEAMACGVPTIGSNAGGIPELITHGETGYLAEVGDTDAMADHVVNLLSNQVLYEQVVQNCLDRARYTFCNDITTQQYEEIYYRVLGRELPESHRITASSCQ</sequence>
<dbReference type="Gene3D" id="3.40.50.2000">
    <property type="entry name" value="Glycogen Phosphorylase B"/>
    <property type="match status" value="2"/>
</dbReference>
<dbReference type="InterPro" id="IPR028098">
    <property type="entry name" value="Glyco_trans_4-like_N"/>
</dbReference>
<dbReference type="SUPFAM" id="SSF53756">
    <property type="entry name" value="UDP-Glycosyltransferase/glycogen phosphorylase"/>
    <property type="match status" value="1"/>
</dbReference>
<comment type="caution">
    <text evidence="3">The sequence shown here is derived from an EMBL/GenBank/DDBJ whole genome shotgun (WGS) entry which is preliminary data.</text>
</comment>
<reference evidence="3 4" key="1">
    <citation type="submission" date="2023-10" db="EMBL/GenBank/DDBJ databases">
        <title>Paenibacillus strain PFR10 Genome sequencing and assembly.</title>
        <authorList>
            <person name="Kim I."/>
        </authorList>
    </citation>
    <scope>NUCLEOTIDE SEQUENCE [LARGE SCALE GENOMIC DNA]</scope>
    <source>
        <strain evidence="3 4">PFR10</strain>
    </source>
</reference>
<dbReference type="InterPro" id="IPR050194">
    <property type="entry name" value="Glycosyltransferase_grp1"/>
</dbReference>
<dbReference type="Proteomes" id="UP001260980">
    <property type="component" value="Unassembled WGS sequence"/>
</dbReference>